<reference evidence="1" key="6">
    <citation type="submission" date="2004-04" db="EMBL/GenBank/DDBJ databases">
        <authorList>
            <person name="Arakawa T."/>
            <person name="Carninci P."/>
            <person name="Fukuda S."/>
            <person name="Hashizume W."/>
            <person name="Hayashida K."/>
            <person name="Hori F."/>
            <person name="Iida J."/>
            <person name="Imamura K."/>
            <person name="Imotani K."/>
            <person name="Itoh M."/>
            <person name="Kanagawa S."/>
            <person name="Kawai J."/>
            <person name="Kojima M."/>
            <person name="Konno H."/>
            <person name="Murata M."/>
            <person name="Nakamura M."/>
            <person name="Ninomiya N."/>
            <person name="Nishiyori H."/>
            <person name="Nomura K."/>
            <person name="Ohno M."/>
            <person name="Sakazume N."/>
            <person name="Sano H."/>
            <person name="Sasaki D."/>
            <person name="Shibata K."/>
            <person name="Shiraki T."/>
            <person name="Tagami M."/>
            <person name="Tagami Y."/>
            <person name="Waki K."/>
            <person name="Watahiki A."/>
            <person name="Muramatsu M."/>
            <person name="Hayashizaki Y."/>
        </authorList>
    </citation>
    <scope>NUCLEOTIDE SEQUENCE</scope>
    <source>
        <strain evidence="1">C57BL/6J</strain>
        <tissue evidence="1">Skin</tissue>
    </source>
</reference>
<name>Q3TTZ1_MOUSE</name>
<evidence type="ECO:0000313" key="1">
    <source>
        <dbReference type="EMBL" id="BAE36181.1"/>
    </source>
</evidence>
<dbReference type="MGI" id="MGI:104971">
    <property type="gene designation" value="Srxn1"/>
</dbReference>
<reference evidence="1" key="3">
    <citation type="journal article" date="2000" name="Genome Res.">
        <title>RIKEN integrated sequence analysis (RISA) system--384-format sequencing pipeline with 384 multicapillary sequencer.</title>
        <authorList>
            <person name="Shibata K."/>
            <person name="Itoh M."/>
            <person name="Aizawa K."/>
            <person name="Nagaoka S."/>
            <person name="Sasaki N."/>
            <person name="Carninci P."/>
            <person name="Konno H."/>
            <person name="Akiyama J."/>
            <person name="Nishi K."/>
            <person name="Kitsunai T."/>
            <person name="Tashiro H."/>
            <person name="Itoh M."/>
            <person name="Sumi N."/>
            <person name="Ishii Y."/>
            <person name="Nakamura S."/>
            <person name="Hazama M."/>
            <person name="Nishine T."/>
            <person name="Harada A."/>
            <person name="Yamamoto R."/>
            <person name="Matsumoto H."/>
            <person name="Sakaguchi S."/>
            <person name="Ikegami T."/>
            <person name="Kashiwagi K."/>
            <person name="Fujiwake S."/>
            <person name="Inoue K."/>
            <person name="Togawa Y."/>
            <person name="Izawa M."/>
            <person name="Ohara E."/>
            <person name="Watahiki M."/>
            <person name="Yoneda Y."/>
            <person name="Ishikawa T."/>
            <person name="Ozawa K."/>
            <person name="Tanaka T."/>
            <person name="Matsuura S."/>
            <person name="Kawai J."/>
            <person name="Okazaki Y."/>
            <person name="Muramatsu M."/>
            <person name="Inoue Y."/>
            <person name="Kira A."/>
            <person name="Hayashizaki Y."/>
        </authorList>
    </citation>
    <scope>NUCLEOTIDE SEQUENCE</scope>
    <source>
        <strain evidence="1">C57BL/6J</strain>
        <tissue evidence="1">Skin</tissue>
    </source>
</reference>
<reference evidence="1" key="8">
    <citation type="journal article" date="2005" name="Science">
        <title>Antisense Transcription in the Mammalian Transcriptome.</title>
        <authorList>
            <consortium name="RIKEN Genome Exploration Research Group and Genome Science Group (Genome Network Project Core Group) and the FANTOM Consortium"/>
        </authorList>
    </citation>
    <scope>NUCLEOTIDE SEQUENCE</scope>
    <source>
        <strain evidence="1">C57BL/6J</strain>
        <tissue evidence="1">Skin</tissue>
    </source>
</reference>
<dbReference type="EMBL" id="AK161066">
    <property type="protein sequence ID" value="BAE36181.1"/>
    <property type="molecule type" value="mRNA"/>
</dbReference>
<sequence>MWPGPAHEPIVNCHLSWGWLGWGHLHHCGKCWLHWLGYSCCLSQRSVQENSQDGLRVPRESSSERAWSGDSAVKSTYMVIHNTVIPVPDDLMPSSRLCGHRQTHSSKAPNCFSFAF</sequence>
<evidence type="ECO:0000313" key="2">
    <source>
        <dbReference type="MGI" id="MGI:104971"/>
    </source>
</evidence>
<reference evidence="1" key="5">
    <citation type="journal article" date="2002" name="Nature">
        <title>Analysis of the mouse transcriptome based on functional annotation of 60,770 full-length cDNAs.</title>
        <authorList>
            <consortium name="The FANTOM Consortium and the RIKEN Genome Exploration Research Group Phase I and II Team"/>
        </authorList>
    </citation>
    <scope>NUCLEOTIDE SEQUENCE</scope>
    <source>
        <strain evidence="1">C57BL/6J</strain>
        <tissue evidence="1">Skin</tissue>
    </source>
</reference>
<accession>Q3TTZ1</accession>
<dbReference type="AGR" id="MGI:104971"/>
<reference evidence="1" key="7">
    <citation type="journal article" date="2005" name="Science">
        <title>The Transcriptional Landscape of the Mammalian Genome.</title>
        <authorList>
            <consortium name="The FANTOM Consortium"/>
            <consortium name="Riken Genome Exploration Research Group and Genome Science Group (Genome Network Project Core Group)"/>
        </authorList>
    </citation>
    <scope>NUCLEOTIDE SEQUENCE</scope>
    <source>
        <strain evidence="1">C57BL/6J</strain>
        <tissue evidence="1">Skin</tissue>
    </source>
</reference>
<reference evidence="1" key="1">
    <citation type="journal article" date="1999" name="Methods Enzymol.">
        <title>High-efficiency full-length cDNA cloning.</title>
        <authorList>
            <person name="Carninci P."/>
            <person name="Hayashizaki Y."/>
        </authorList>
    </citation>
    <scope>NUCLEOTIDE SEQUENCE</scope>
    <source>
        <strain evidence="1">C57BL/6J</strain>
        <tissue evidence="1">Skin</tissue>
    </source>
</reference>
<dbReference type="AlphaFoldDB" id="Q3TTZ1"/>
<protein>
    <submittedName>
        <fullName evidence="1">Uncharacterized protein</fullName>
    </submittedName>
</protein>
<reference evidence="1" key="2">
    <citation type="journal article" date="2000" name="Genome Res.">
        <title>Normalization and subtraction of cap-trapper-selected cDNAs to prepare full-length cDNA libraries for rapid discovery of new genes.</title>
        <authorList>
            <person name="Carninci P."/>
            <person name="Shibata Y."/>
            <person name="Hayatsu N."/>
            <person name="Sugahara Y."/>
            <person name="Shibata K."/>
            <person name="Itoh M."/>
            <person name="Konno H."/>
            <person name="Okazaki Y."/>
            <person name="Muramatsu M."/>
            <person name="Hayashizaki Y."/>
        </authorList>
    </citation>
    <scope>NUCLEOTIDE SEQUENCE</scope>
    <source>
        <strain evidence="1">C57BL/6J</strain>
        <tissue evidence="1">Skin</tissue>
    </source>
</reference>
<organism evidence="1">
    <name type="scientific">Mus musculus</name>
    <name type="common">Mouse</name>
    <dbReference type="NCBI Taxonomy" id="10090"/>
    <lineage>
        <taxon>Eukaryota</taxon>
        <taxon>Metazoa</taxon>
        <taxon>Chordata</taxon>
        <taxon>Craniata</taxon>
        <taxon>Vertebrata</taxon>
        <taxon>Euteleostomi</taxon>
        <taxon>Mammalia</taxon>
        <taxon>Eutheria</taxon>
        <taxon>Euarchontoglires</taxon>
        <taxon>Glires</taxon>
        <taxon>Rodentia</taxon>
        <taxon>Myomorpha</taxon>
        <taxon>Muroidea</taxon>
        <taxon>Muridae</taxon>
        <taxon>Murinae</taxon>
        <taxon>Mus</taxon>
        <taxon>Mus</taxon>
    </lineage>
</organism>
<gene>
    <name evidence="2" type="primary">Srxn1</name>
</gene>
<proteinExistence type="evidence at transcript level"/>
<reference evidence="1" key="4">
    <citation type="journal article" date="2001" name="Nature">
        <title>Functional annotation of a full-length mouse cDNA collection.</title>
        <authorList>
            <consortium name="The RIKEN Genome Exploration Research Group Phase II Team and the FANTOM Consortium"/>
        </authorList>
    </citation>
    <scope>NUCLEOTIDE SEQUENCE</scope>
    <source>
        <strain evidence="1">C57BL/6J</strain>
        <tissue evidence="1">Skin</tissue>
    </source>
</reference>